<dbReference type="CDD" id="cd02966">
    <property type="entry name" value="TlpA_like_family"/>
    <property type="match status" value="1"/>
</dbReference>
<organism evidence="2 3">
    <name type="scientific">Thalassotalea profundi</name>
    <dbReference type="NCBI Taxonomy" id="2036687"/>
    <lineage>
        <taxon>Bacteria</taxon>
        <taxon>Pseudomonadati</taxon>
        <taxon>Pseudomonadota</taxon>
        <taxon>Gammaproteobacteria</taxon>
        <taxon>Alteromonadales</taxon>
        <taxon>Colwelliaceae</taxon>
        <taxon>Thalassotalea</taxon>
    </lineage>
</organism>
<gene>
    <name evidence="2" type="ORF">GCM10011501_00920</name>
</gene>
<dbReference type="InterPro" id="IPR000866">
    <property type="entry name" value="AhpC/TSA"/>
</dbReference>
<evidence type="ECO:0000259" key="1">
    <source>
        <dbReference type="PROSITE" id="PS51352"/>
    </source>
</evidence>
<dbReference type="EMBL" id="BNAH01000001">
    <property type="protein sequence ID" value="GHE77264.1"/>
    <property type="molecule type" value="Genomic_DNA"/>
</dbReference>
<dbReference type="Proteomes" id="UP000626370">
    <property type="component" value="Unassembled WGS sequence"/>
</dbReference>
<dbReference type="RefSeq" id="WP_189376128.1">
    <property type="nucleotide sequence ID" value="NZ_BNAH01000001.1"/>
</dbReference>
<dbReference type="InterPro" id="IPR013766">
    <property type="entry name" value="Thioredoxin_domain"/>
</dbReference>
<evidence type="ECO:0000313" key="2">
    <source>
        <dbReference type="EMBL" id="GHE77264.1"/>
    </source>
</evidence>
<dbReference type="Pfam" id="PF00578">
    <property type="entry name" value="AhpC-TSA"/>
    <property type="match status" value="1"/>
</dbReference>
<dbReference type="PROSITE" id="PS51352">
    <property type="entry name" value="THIOREDOXIN_2"/>
    <property type="match status" value="1"/>
</dbReference>
<dbReference type="PANTHER" id="PTHR42852">
    <property type="entry name" value="THIOL:DISULFIDE INTERCHANGE PROTEIN DSBE"/>
    <property type="match status" value="1"/>
</dbReference>
<reference evidence="3" key="1">
    <citation type="journal article" date="2019" name="Int. J. Syst. Evol. Microbiol.">
        <title>The Global Catalogue of Microorganisms (GCM) 10K type strain sequencing project: providing services to taxonomists for standard genome sequencing and annotation.</title>
        <authorList>
            <consortium name="The Broad Institute Genomics Platform"/>
            <consortium name="The Broad Institute Genome Sequencing Center for Infectious Disease"/>
            <person name="Wu L."/>
            <person name="Ma J."/>
        </authorList>
    </citation>
    <scope>NUCLEOTIDE SEQUENCE [LARGE SCALE GENOMIC DNA]</scope>
    <source>
        <strain evidence="3">CGMCC 1.15922</strain>
    </source>
</reference>
<keyword evidence="3" id="KW-1185">Reference proteome</keyword>
<feature type="domain" description="Thioredoxin" evidence="1">
    <location>
        <begin position="1"/>
        <end position="153"/>
    </location>
</feature>
<dbReference type="InterPro" id="IPR050553">
    <property type="entry name" value="Thioredoxin_ResA/DsbE_sf"/>
</dbReference>
<comment type="caution">
    <text evidence="2">The sequence shown here is derived from an EMBL/GenBank/DDBJ whole genome shotgun (WGS) entry which is preliminary data.</text>
</comment>
<proteinExistence type="predicted"/>
<dbReference type="InterPro" id="IPR036249">
    <property type="entry name" value="Thioredoxin-like_sf"/>
</dbReference>
<accession>A0ABQ3IBG9</accession>
<dbReference type="Gene3D" id="3.40.30.10">
    <property type="entry name" value="Glutaredoxin"/>
    <property type="match status" value="1"/>
</dbReference>
<evidence type="ECO:0000313" key="3">
    <source>
        <dbReference type="Proteomes" id="UP000626370"/>
    </source>
</evidence>
<dbReference type="SUPFAM" id="SSF52833">
    <property type="entry name" value="Thioredoxin-like"/>
    <property type="match status" value="1"/>
</dbReference>
<name>A0ABQ3IBG9_9GAMM</name>
<dbReference type="PANTHER" id="PTHR42852:SF18">
    <property type="entry name" value="CHROMOSOME UNDETERMINED SCAFFOLD_47, WHOLE GENOME SHOTGUN SEQUENCE"/>
    <property type="match status" value="1"/>
</dbReference>
<protein>
    <recommendedName>
        <fullName evidence="1">Thioredoxin domain-containing protein</fullName>
    </recommendedName>
</protein>
<sequence>MQPTQLKIFLVIFFLIISQLTHAEPIAEFESKLSRYQGDIVYIDFWASWCGPCIKSFPWMNEMQSRYEHKGLKIISINLDSDFSLARKFLSSNPATFDVIYDPEGVLAKKYHLKGMPSSFILDRKSNVISAHVGFTEQKSEQYHKEIIALLTK</sequence>